<protein>
    <recommendedName>
        <fullName evidence="3">Phospholipid/glycerol acyltransferase domain-containing protein</fullName>
    </recommendedName>
</protein>
<reference evidence="4 5" key="1">
    <citation type="submission" date="2016-08" db="EMBL/GenBank/DDBJ databases">
        <title>Whole genome shotgun sequence of Pichia membranifaciens KS47-1.</title>
        <authorList>
            <person name="Konishi M."/>
            <person name="Ishida M."/>
            <person name="Arakawa T."/>
            <person name="Kato Y."/>
            <person name="Horiuchi J."/>
        </authorList>
    </citation>
    <scope>NUCLEOTIDE SEQUENCE [LARGE SCALE GENOMIC DNA]</scope>
    <source>
        <strain evidence="4 5">KS47-1</strain>
    </source>
</reference>
<comment type="caution">
    <text evidence="4">The sequence shown here is derived from an EMBL/GenBank/DDBJ whole genome shotgun (WGS) entry which is preliminary data.</text>
</comment>
<feature type="transmembrane region" description="Helical" evidence="2">
    <location>
        <begin position="450"/>
        <end position="470"/>
    </location>
</feature>
<feature type="domain" description="Phospholipid/glycerol acyltransferase" evidence="3">
    <location>
        <begin position="86"/>
        <end position="300"/>
    </location>
</feature>
<dbReference type="OrthoDB" id="2427554at2759"/>
<dbReference type="AlphaFoldDB" id="A0A1Q2YB97"/>
<feature type="region of interest" description="Disordered" evidence="1">
    <location>
        <begin position="1"/>
        <end position="26"/>
    </location>
</feature>
<dbReference type="GO" id="GO:0016287">
    <property type="term" value="F:glycerone-phosphate O-acyltransferase activity"/>
    <property type="evidence" value="ECO:0007669"/>
    <property type="project" value="TreeGrafter"/>
</dbReference>
<dbReference type="SMART" id="SM00563">
    <property type="entry name" value="PlsC"/>
    <property type="match status" value="1"/>
</dbReference>
<dbReference type="PANTHER" id="PTHR31605:SF0">
    <property type="entry name" value="GLYCEROL-3-PHOSPHATE O-ACYLTRANSFERASE 1"/>
    <property type="match status" value="1"/>
</dbReference>
<dbReference type="EMBL" id="BDGI01000001">
    <property type="protein sequence ID" value="GAV26703.1"/>
    <property type="molecule type" value="Genomic_DNA"/>
</dbReference>
<keyword evidence="5" id="KW-1185">Reference proteome</keyword>
<dbReference type="PANTHER" id="PTHR31605">
    <property type="entry name" value="GLYCEROL-3-PHOSPHATE O-ACYLTRANSFERASE 1"/>
    <property type="match status" value="1"/>
</dbReference>
<feature type="compositionally biased region" description="Basic and acidic residues" evidence="1">
    <location>
        <begin position="732"/>
        <end position="744"/>
    </location>
</feature>
<evidence type="ECO:0000259" key="3">
    <source>
        <dbReference type="SMART" id="SM00563"/>
    </source>
</evidence>
<evidence type="ECO:0000313" key="5">
    <source>
        <dbReference type="Proteomes" id="UP000186136"/>
    </source>
</evidence>
<keyword evidence="2" id="KW-0812">Transmembrane</keyword>
<evidence type="ECO:0000256" key="1">
    <source>
        <dbReference type="SAM" id="MobiDB-lite"/>
    </source>
</evidence>
<feature type="region of interest" description="Disordered" evidence="1">
    <location>
        <begin position="644"/>
        <end position="744"/>
    </location>
</feature>
<dbReference type="GO" id="GO:0008654">
    <property type="term" value="P:phospholipid biosynthetic process"/>
    <property type="evidence" value="ECO:0007669"/>
    <property type="project" value="TreeGrafter"/>
</dbReference>
<feature type="transmembrane region" description="Helical" evidence="2">
    <location>
        <begin position="501"/>
        <end position="527"/>
    </location>
</feature>
<feature type="transmembrane region" description="Helical" evidence="2">
    <location>
        <begin position="533"/>
        <end position="553"/>
    </location>
</feature>
<organism evidence="4 5">
    <name type="scientific">Pichia membranifaciens</name>
    <dbReference type="NCBI Taxonomy" id="4926"/>
    <lineage>
        <taxon>Eukaryota</taxon>
        <taxon>Fungi</taxon>
        <taxon>Dikarya</taxon>
        <taxon>Ascomycota</taxon>
        <taxon>Saccharomycotina</taxon>
        <taxon>Pichiomycetes</taxon>
        <taxon>Pichiales</taxon>
        <taxon>Pichiaceae</taxon>
        <taxon>Pichia</taxon>
    </lineage>
</organism>
<feature type="compositionally biased region" description="Polar residues" evidence="1">
    <location>
        <begin position="662"/>
        <end position="673"/>
    </location>
</feature>
<evidence type="ECO:0000313" key="4">
    <source>
        <dbReference type="EMBL" id="GAV26703.1"/>
    </source>
</evidence>
<dbReference type="CDD" id="cd07992">
    <property type="entry name" value="LPLAT_AAK14816-like"/>
    <property type="match status" value="1"/>
</dbReference>
<gene>
    <name evidence="4" type="ORF">PMKS-000158</name>
</gene>
<accession>A0A1Q2YB97</accession>
<dbReference type="InterPro" id="IPR052744">
    <property type="entry name" value="GPAT/DAPAT"/>
</dbReference>
<dbReference type="GO" id="GO:0004366">
    <property type="term" value="F:glycerol-3-phosphate O-acyltransferase activity"/>
    <property type="evidence" value="ECO:0007669"/>
    <property type="project" value="TreeGrafter"/>
</dbReference>
<dbReference type="InterPro" id="IPR002123">
    <property type="entry name" value="Plipid/glycerol_acylTrfase"/>
</dbReference>
<name>A0A1Q2YB97_9ASCO</name>
<proteinExistence type="predicted"/>
<evidence type="ECO:0000256" key="2">
    <source>
        <dbReference type="SAM" id="Phobius"/>
    </source>
</evidence>
<dbReference type="Proteomes" id="UP000186136">
    <property type="component" value="Unassembled WGS sequence"/>
</dbReference>
<sequence>MPGILSSDNAPEGLKAGPEAVQKKKAEDSAAQKHYENLRKMYHEPTPARLFIYDLILWAFCVVFDCFFREIRSRGGFKVPKKDSLIFVAAPHANQFVDPIILMSQVKRASGRRISCLIAEKSHRRKFIGLVSRSQLSIPVKRAQDNLKLKKGTIKLDPENELHIIGESTTFLKDCHPKGLLSLPKSLGTGPIDKVVSDTELYLKKPIKFSSEKAEAEGKLLLESGSVYKAAEKIDQSEVYAQVFEHLAHGHCIGVFSEGGSHDRPDLLPLKAGVALMALGAMDANPGLNVKIIPVGMNYFHPHKFRSRALVEFGDPIEIDQSLTDMYADSNTSNEAVKILLGEITKGVKAVTVTCPDFESLSVVQAASRLYSDSFSNKLSIASIVEMNRRLLNGFLHFKDDPRIKSLKNEILKYNEDLKSMKVPDHLVGKAIVKSKFSILLDLVQTFSQVIILGILALPGIIFFSPVFVATKKISEKKRKEALAGSTVKIKGNDVIATWKILVSMGLAPILYTLYSLLGIRIVHIYYPSASKVFAFLTFYAFSASVTYSALIFGDKGMDLFKESKASWLMLTNQQGFTDLKIKRDKLASDITQTINELGPQIFPDFSILEYEKKLKMKKLLKDERKKRHLEKLEKGLTQEEAIEEMKTQELRRRRTDKKLNQKANTASDSGNVTDKKIKMTQNTPIINGDDNSSSAGLSSTSLSDYDDTSSESEFSHSGSDKYKTLGLIKDQIIKENRERDELN</sequence>
<keyword evidence="2" id="KW-1133">Transmembrane helix</keyword>
<feature type="compositionally biased region" description="Low complexity" evidence="1">
    <location>
        <begin position="688"/>
        <end position="704"/>
    </location>
</feature>
<keyword evidence="2" id="KW-0472">Membrane</keyword>